<dbReference type="KEGG" id="gni:GNIT_2665"/>
<proteinExistence type="predicted"/>
<evidence type="ECO:0000313" key="1">
    <source>
        <dbReference type="EMBL" id="AEP30762.1"/>
    </source>
</evidence>
<gene>
    <name evidence="1" type="ordered locus">GNIT_2665</name>
</gene>
<evidence type="ECO:0000313" key="2">
    <source>
        <dbReference type="Proteomes" id="UP000009282"/>
    </source>
</evidence>
<sequence length="43" mass="4841">MGCKRSIDEILAWGNANSAERLIILEQAEKRRSGQSQSHQQNS</sequence>
<name>G4QMB0_GLANF</name>
<dbReference type="Proteomes" id="UP000009282">
    <property type="component" value="Chromosome"/>
</dbReference>
<dbReference type="HOGENOM" id="CLU_3234169_0_0_6"/>
<dbReference type="AlphaFoldDB" id="G4QMB0"/>
<dbReference type="Pfam" id="PF06945">
    <property type="entry name" value="DUF1289"/>
    <property type="match status" value="1"/>
</dbReference>
<dbReference type="InterPro" id="IPR010710">
    <property type="entry name" value="DUF1289"/>
</dbReference>
<dbReference type="EMBL" id="CP003060">
    <property type="protein sequence ID" value="AEP30762.1"/>
    <property type="molecule type" value="Genomic_DNA"/>
</dbReference>
<organism evidence="1 2">
    <name type="scientific">Glaciecola nitratireducens (strain JCM 12485 / KCTC 12276 / FR1064)</name>
    <dbReference type="NCBI Taxonomy" id="1085623"/>
    <lineage>
        <taxon>Bacteria</taxon>
        <taxon>Pseudomonadati</taxon>
        <taxon>Pseudomonadota</taxon>
        <taxon>Gammaproteobacteria</taxon>
        <taxon>Alteromonadales</taxon>
        <taxon>Alteromonadaceae</taxon>
        <taxon>Brumicola</taxon>
    </lineage>
</organism>
<protein>
    <submittedName>
        <fullName evidence="1">Uncharacterized protein</fullName>
    </submittedName>
</protein>
<keyword evidence="2" id="KW-1185">Reference proteome</keyword>
<reference evidence="1 2" key="1">
    <citation type="journal article" date="2011" name="J. Bacteriol.">
        <title>Complete genome sequence of seawater bacterium Glaciecola nitratireducens FR1064T.</title>
        <authorList>
            <person name="Bian F."/>
            <person name="Qin Q.L."/>
            <person name="Xie B.B."/>
            <person name="Shu Y.L."/>
            <person name="Zhang X.Y."/>
            <person name="Yu Y."/>
            <person name="Chen B."/>
            <person name="Chen X.L."/>
            <person name="Zhou B.C."/>
            <person name="Zhang Y.Z."/>
        </authorList>
    </citation>
    <scope>NUCLEOTIDE SEQUENCE [LARGE SCALE GENOMIC DNA]</scope>
    <source>
        <strain evidence="2">JCM 12485 / KCTC 12276 / FR1064</strain>
    </source>
</reference>
<accession>G4QMB0</accession>